<dbReference type="OrthoDB" id="1896834at2759"/>
<evidence type="ECO:0000256" key="5">
    <source>
        <dbReference type="ARBA" id="ARBA00023163"/>
    </source>
</evidence>
<keyword evidence="6" id="KW-0539">Nucleus</keyword>
<keyword evidence="4" id="KW-0238">DNA-binding</keyword>
<dbReference type="GO" id="GO:2000032">
    <property type="term" value="P:regulation of secondary shoot formation"/>
    <property type="evidence" value="ECO:0007669"/>
    <property type="project" value="TreeGrafter"/>
</dbReference>
<dbReference type="PROSITE" id="PS51369">
    <property type="entry name" value="TCP"/>
    <property type="match status" value="1"/>
</dbReference>
<comment type="caution">
    <text evidence="10">The sequence shown here is derived from an EMBL/GenBank/DDBJ whole genome shotgun (WGS) entry which is preliminary data.</text>
</comment>
<evidence type="ECO:0000256" key="6">
    <source>
        <dbReference type="ARBA" id="ARBA00023242"/>
    </source>
</evidence>
<dbReference type="PROSITE" id="PS51370">
    <property type="entry name" value="R"/>
    <property type="match status" value="1"/>
</dbReference>
<keyword evidence="11" id="KW-1185">Reference proteome</keyword>
<dbReference type="GO" id="GO:0043565">
    <property type="term" value="F:sequence-specific DNA binding"/>
    <property type="evidence" value="ECO:0007669"/>
    <property type="project" value="TreeGrafter"/>
</dbReference>
<name>A0A8K0DTS6_9ROSA</name>
<proteinExistence type="predicted"/>
<evidence type="ECO:0000256" key="3">
    <source>
        <dbReference type="ARBA" id="ARBA00023015"/>
    </source>
</evidence>
<evidence type="ECO:0000256" key="1">
    <source>
        <dbReference type="ARBA" id="ARBA00004123"/>
    </source>
</evidence>
<organism evidence="10 11">
    <name type="scientific">Rhamnella rubrinervis</name>
    <dbReference type="NCBI Taxonomy" id="2594499"/>
    <lineage>
        <taxon>Eukaryota</taxon>
        <taxon>Viridiplantae</taxon>
        <taxon>Streptophyta</taxon>
        <taxon>Embryophyta</taxon>
        <taxon>Tracheophyta</taxon>
        <taxon>Spermatophyta</taxon>
        <taxon>Magnoliopsida</taxon>
        <taxon>eudicotyledons</taxon>
        <taxon>Gunneridae</taxon>
        <taxon>Pentapetalae</taxon>
        <taxon>rosids</taxon>
        <taxon>fabids</taxon>
        <taxon>Rosales</taxon>
        <taxon>Rhamnaceae</taxon>
        <taxon>rhamnoid group</taxon>
        <taxon>Rhamneae</taxon>
        <taxon>Rhamnella</taxon>
    </lineage>
</organism>
<dbReference type="Pfam" id="PF03634">
    <property type="entry name" value="TCP"/>
    <property type="match status" value="1"/>
</dbReference>
<dbReference type="InterPro" id="IPR005333">
    <property type="entry name" value="Transcription_factor_TCP"/>
</dbReference>
<dbReference type="EMBL" id="VOIH02000009">
    <property type="protein sequence ID" value="KAF3437327.1"/>
    <property type="molecule type" value="Genomic_DNA"/>
</dbReference>
<feature type="region of interest" description="Disordered" evidence="7">
    <location>
        <begin position="240"/>
        <end position="335"/>
    </location>
</feature>
<protein>
    <submittedName>
        <fullName evidence="10">Uncharacterized protein</fullName>
    </submittedName>
</protein>
<feature type="compositionally biased region" description="Basic residues" evidence="7">
    <location>
        <begin position="252"/>
        <end position="272"/>
    </location>
</feature>
<dbReference type="InterPro" id="IPR017888">
    <property type="entry name" value="CYC/TB1_R_domain"/>
</dbReference>
<reference evidence="10" key="1">
    <citation type="submission" date="2020-03" db="EMBL/GenBank/DDBJ databases">
        <title>A high-quality chromosome-level genome assembly of a woody plant with both climbing and erect habits, Rhamnella rubrinervis.</title>
        <authorList>
            <person name="Lu Z."/>
            <person name="Yang Y."/>
            <person name="Zhu X."/>
            <person name="Sun Y."/>
        </authorList>
    </citation>
    <scope>NUCLEOTIDE SEQUENCE</scope>
    <source>
        <strain evidence="10">BYM</strain>
        <tissue evidence="10">Leaf</tissue>
    </source>
</reference>
<dbReference type="Proteomes" id="UP000796880">
    <property type="component" value="Unassembled WGS sequence"/>
</dbReference>
<evidence type="ECO:0000259" key="9">
    <source>
        <dbReference type="PROSITE" id="PS51370"/>
    </source>
</evidence>
<keyword evidence="3" id="KW-0805">Transcription regulation</keyword>
<dbReference type="InterPro" id="IPR017887">
    <property type="entry name" value="TF_TCP_subgr"/>
</dbReference>
<comment type="subcellular location">
    <subcellularLocation>
        <location evidence="1">Nucleus</location>
    </subcellularLocation>
</comment>
<feature type="domain" description="R" evidence="9">
    <location>
        <begin position="278"/>
        <end position="295"/>
    </location>
</feature>
<feature type="compositionally biased region" description="Polar residues" evidence="7">
    <location>
        <begin position="240"/>
        <end position="251"/>
    </location>
</feature>
<dbReference type="PANTHER" id="PTHR31072">
    <property type="entry name" value="TRANSCRIPTION FACTOR TCP4-RELATED"/>
    <property type="match status" value="1"/>
</dbReference>
<sequence>MFASNNNSCCGDVDPISYISDQTFFHRTFLNDITINIPNSKQEELLPSPLPFFYFSPSPFDQDHDQVVDLFDHHHHHQEHHENLLLHSQVAAADKGTVSDQTNTTTTAKMVSGSDLMTMTMNHQNHINIEENNATSEFVVKQIPRKRSCKRDRHSKINTARGPRDRRMRLSLEVARKFFGLQDMLGFDKASKTVEWLLIQAKSEIKKLARELNIHRSSCSTNKSTSSTTSECEVVSGTDEVTINGDNQQSCGRRKSASAKEKKQRPQSRKNAFRPLARESRDKARARARERTREKLQKLEVVDEPKQENQLSRFSSWSPFETGEESGTQSQNLNPNSLEALVPGVEEPISSHIAKEHLGTAHEDMVEDDRSFVIMSPSSIFNSLHNNGISQEHQFADFQFFGKSWDVYNNHNLC</sequence>
<keyword evidence="5" id="KW-0804">Transcription</keyword>
<dbReference type="GO" id="GO:0003700">
    <property type="term" value="F:DNA-binding transcription factor activity"/>
    <property type="evidence" value="ECO:0007669"/>
    <property type="project" value="InterPro"/>
</dbReference>
<evidence type="ECO:0000313" key="10">
    <source>
        <dbReference type="EMBL" id="KAF3437327.1"/>
    </source>
</evidence>
<evidence type="ECO:0000256" key="2">
    <source>
        <dbReference type="ARBA" id="ARBA00022473"/>
    </source>
</evidence>
<dbReference type="PANTHER" id="PTHR31072:SF226">
    <property type="entry name" value="TRANSCRIPTION FACTOR TCP18"/>
    <property type="match status" value="1"/>
</dbReference>
<evidence type="ECO:0000256" key="4">
    <source>
        <dbReference type="ARBA" id="ARBA00023125"/>
    </source>
</evidence>
<evidence type="ECO:0000313" key="11">
    <source>
        <dbReference type="Proteomes" id="UP000796880"/>
    </source>
</evidence>
<feature type="compositionally biased region" description="Basic and acidic residues" evidence="7">
    <location>
        <begin position="276"/>
        <end position="307"/>
    </location>
</feature>
<accession>A0A8K0DTS6</accession>
<keyword evidence="2" id="KW-0217">Developmental protein</keyword>
<feature type="domain" description="TCP" evidence="8">
    <location>
        <begin position="150"/>
        <end position="208"/>
    </location>
</feature>
<dbReference type="GO" id="GO:0005634">
    <property type="term" value="C:nucleus"/>
    <property type="evidence" value="ECO:0007669"/>
    <property type="project" value="UniProtKB-SubCell"/>
</dbReference>
<evidence type="ECO:0000259" key="8">
    <source>
        <dbReference type="PROSITE" id="PS51369"/>
    </source>
</evidence>
<evidence type="ECO:0000256" key="7">
    <source>
        <dbReference type="SAM" id="MobiDB-lite"/>
    </source>
</evidence>
<feature type="compositionally biased region" description="Polar residues" evidence="7">
    <location>
        <begin position="308"/>
        <end position="335"/>
    </location>
</feature>
<gene>
    <name evidence="10" type="ORF">FNV43_RR20080</name>
</gene>
<dbReference type="AlphaFoldDB" id="A0A8K0DTS6"/>